<name>A0AAE1JLH0_9FABA</name>
<dbReference type="Proteomes" id="UP001293593">
    <property type="component" value="Unassembled WGS sequence"/>
</dbReference>
<dbReference type="PANTHER" id="PTHR11697">
    <property type="entry name" value="GENERAL TRANSCRIPTION FACTOR 2-RELATED ZINC FINGER PROTEIN"/>
    <property type="match status" value="1"/>
</dbReference>
<feature type="domain" description="HAT C-terminal dimerisation" evidence="1">
    <location>
        <begin position="126"/>
        <end position="185"/>
    </location>
</feature>
<comment type="caution">
    <text evidence="2">The sequence shown here is derived from an EMBL/GenBank/DDBJ whole genome shotgun (WGS) entry which is preliminary data.</text>
</comment>
<sequence>MNDVYCPKGRSRRRLKSFTFLHYFKVELFNTVIDTQVQELNDRFDNVNIKLLECLSCLDPRDSFANFNNEKLIEFARFYPSEFDELADIPFMSSSLDNFIVDVRADSNFVNLQTISDLALKMVEKRKDIVYPQVYLLIKLALVLPVATASVERVFSAMTFVKNKLHNRINDDWFNSCMLTFVEYDIFDTIDDEDIMKYFQGMKNRRMIL</sequence>
<evidence type="ECO:0000259" key="1">
    <source>
        <dbReference type="Pfam" id="PF05699"/>
    </source>
</evidence>
<dbReference type="AlphaFoldDB" id="A0AAE1JLH0"/>
<dbReference type="Pfam" id="PF05699">
    <property type="entry name" value="Dimer_Tnp_hAT"/>
    <property type="match status" value="1"/>
</dbReference>
<dbReference type="InterPro" id="IPR055298">
    <property type="entry name" value="AtLOH3-like"/>
</dbReference>
<organism evidence="2 3">
    <name type="scientific">Acacia crassicarpa</name>
    <name type="common">northern wattle</name>
    <dbReference type="NCBI Taxonomy" id="499986"/>
    <lineage>
        <taxon>Eukaryota</taxon>
        <taxon>Viridiplantae</taxon>
        <taxon>Streptophyta</taxon>
        <taxon>Embryophyta</taxon>
        <taxon>Tracheophyta</taxon>
        <taxon>Spermatophyta</taxon>
        <taxon>Magnoliopsida</taxon>
        <taxon>eudicotyledons</taxon>
        <taxon>Gunneridae</taxon>
        <taxon>Pentapetalae</taxon>
        <taxon>rosids</taxon>
        <taxon>fabids</taxon>
        <taxon>Fabales</taxon>
        <taxon>Fabaceae</taxon>
        <taxon>Caesalpinioideae</taxon>
        <taxon>mimosoid clade</taxon>
        <taxon>Acacieae</taxon>
        <taxon>Acacia</taxon>
    </lineage>
</organism>
<gene>
    <name evidence="2" type="ORF">QN277_019765</name>
</gene>
<dbReference type="GO" id="GO:0046983">
    <property type="term" value="F:protein dimerization activity"/>
    <property type="evidence" value="ECO:0007669"/>
    <property type="project" value="InterPro"/>
</dbReference>
<protein>
    <recommendedName>
        <fullName evidence="1">HAT C-terminal dimerisation domain-containing protein</fullName>
    </recommendedName>
</protein>
<evidence type="ECO:0000313" key="3">
    <source>
        <dbReference type="Proteomes" id="UP001293593"/>
    </source>
</evidence>
<proteinExistence type="predicted"/>
<dbReference type="EMBL" id="JAWXYG010000005">
    <property type="protein sequence ID" value="KAK4271006.1"/>
    <property type="molecule type" value="Genomic_DNA"/>
</dbReference>
<dbReference type="PANTHER" id="PTHR11697:SF230">
    <property type="entry name" value="ZINC FINGER, MYM DOMAIN CONTAINING 1"/>
    <property type="match status" value="1"/>
</dbReference>
<accession>A0AAE1JLH0</accession>
<evidence type="ECO:0000313" key="2">
    <source>
        <dbReference type="EMBL" id="KAK4271006.1"/>
    </source>
</evidence>
<keyword evidence="3" id="KW-1185">Reference proteome</keyword>
<dbReference type="InterPro" id="IPR008906">
    <property type="entry name" value="HATC_C_dom"/>
</dbReference>
<reference evidence="2" key="1">
    <citation type="submission" date="2023-10" db="EMBL/GenBank/DDBJ databases">
        <title>Chromosome-level genome of the transformable northern wattle, Acacia crassicarpa.</title>
        <authorList>
            <person name="Massaro I."/>
            <person name="Sinha N.R."/>
            <person name="Poethig S."/>
            <person name="Leichty A.R."/>
        </authorList>
    </citation>
    <scope>NUCLEOTIDE SEQUENCE</scope>
    <source>
        <strain evidence="2">Acra3RX</strain>
        <tissue evidence="2">Leaf</tissue>
    </source>
</reference>